<organism evidence="1 2">
    <name type="scientific">Moniliophthora roreri</name>
    <name type="common">Frosty pod rot fungus</name>
    <name type="synonym">Monilia roreri</name>
    <dbReference type="NCBI Taxonomy" id="221103"/>
    <lineage>
        <taxon>Eukaryota</taxon>
        <taxon>Fungi</taxon>
        <taxon>Dikarya</taxon>
        <taxon>Basidiomycota</taxon>
        <taxon>Agaricomycotina</taxon>
        <taxon>Agaricomycetes</taxon>
        <taxon>Agaricomycetidae</taxon>
        <taxon>Agaricales</taxon>
        <taxon>Marasmiineae</taxon>
        <taxon>Marasmiaceae</taxon>
        <taxon>Moniliophthora</taxon>
    </lineage>
</organism>
<name>A0A0W0GCZ5_MONRR</name>
<gene>
    <name evidence="1" type="ORF">WG66_1006</name>
</gene>
<evidence type="ECO:0000313" key="2">
    <source>
        <dbReference type="Proteomes" id="UP000054988"/>
    </source>
</evidence>
<reference evidence="1 2" key="1">
    <citation type="submission" date="2015-12" db="EMBL/GenBank/DDBJ databases">
        <title>Draft genome sequence of Moniliophthora roreri, the causal agent of frosty pod rot of cacao.</title>
        <authorList>
            <person name="Aime M.C."/>
            <person name="Diaz-Valderrama J.R."/>
            <person name="Kijpornyongpan T."/>
            <person name="Phillips-Mora W."/>
        </authorList>
    </citation>
    <scope>NUCLEOTIDE SEQUENCE [LARGE SCALE GENOMIC DNA]</scope>
    <source>
        <strain evidence="1 2">MCA 2952</strain>
    </source>
</reference>
<evidence type="ECO:0000313" key="1">
    <source>
        <dbReference type="EMBL" id="KTB46417.1"/>
    </source>
</evidence>
<accession>A0A0W0GCZ5</accession>
<proteinExistence type="predicted"/>
<dbReference type="Proteomes" id="UP000054988">
    <property type="component" value="Unassembled WGS sequence"/>
</dbReference>
<comment type="caution">
    <text evidence="1">The sequence shown here is derived from an EMBL/GenBank/DDBJ whole genome shotgun (WGS) entry which is preliminary data.</text>
</comment>
<dbReference type="EMBL" id="LATX01000359">
    <property type="protein sequence ID" value="KTB46417.1"/>
    <property type="molecule type" value="Genomic_DNA"/>
</dbReference>
<sequence>MKVKDPQVKNAKMLR</sequence>
<protein>
    <submittedName>
        <fullName evidence="1">Uncharacterized protein</fullName>
    </submittedName>
</protein>